<dbReference type="InterPro" id="IPR036365">
    <property type="entry name" value="PGBD-like_sf"/>
</dbReference>
<dbReference type="Proteomes" id="UP000198814">
    <property type="component" value="Unassembled WGS sequence"/>
</dbReference>
<dbReference type="SUPFAM" id="SSF47090">
    <property type="entry name" value="PGBD-like"/>
    <property type="match status" value="1"/>
</dbReference>
<organism evidence="2 3">
    <name type="scientific">Nitrosomonas oligotropha</name>
    <dbReference type="NCBI Taxonomy" id="42354"/>
    <lineage>
        <taxon>Bacteria</taxon>
        <taxon>Pseudomonadati</taxon>
        <taxon>Pseudomonadota</taxon>
        <taxon>Betaproteobacteria</taxon>
        <taxon>Nitrosomonadales</taxon>
        <taxon>Nitrosomonadaceae</taxon>
        <taxon>Nitrosomonas</taxon>
    </lineage>
</organism>
<dbReference type="OrthoDB" id="1523598at2"/>
<dbReference type="NCBIfam" id="TIGR02594">
    <property type="entry name" value="TIGR02594 family protein"/>
    <property type="match status" value="1"/>
</dbReference>
<proteinExistence type="predicted"/>
<dbReference type="InterPro" id="IPR013423">
    <property type="entry name" value="CHP02594"/>
</dbReference>
<dbReference type="Pfam" id="PF01471">
    <property type="entry name" value="PG_binding_1"/>
    <property type="match status" value="1"/>
</dbReference>
<reference evidence="3" key="1">
    <citation type="submission" date="2016-10" db="EMBL/GenBank/DDBJ databases">
        <authorList>
            <person name="Varghese N."/>
            <person name="Submissions S."/>
        </authorList>
    </citation>
    <scope>NUCLEOTIDE SEQUENCE [LARGE SCALE GENOMIC DNA]</scope>
    <source>
        <strain evidence="3">Nm76</strain>
    </source>
</reference>
<sequence>MASSAVKQIQQALKNKGFDPGEIDDIWGRNTIAVVMQFQQRQGLEVDGIVGPKTTAALFSGMPSAISANTPLLPWFEEARHLMGTKEVLGNKNNPDIMDWAKNLDISYAGDDVPWCGLFVAHCVGTTLQQEVLPGNPLGARQWEKFGVSTNPRLGAIMVFWRESLASGKGHVGFYAGEDDDAYQILGGNQSDAVCLMWLGKDRLRGARWPKTAISLSTGVVLKDRDEGLSVNEA</sequence>
<dbReference type="Gene3D" id="1.10.101.10">
    <property type="entry name" value="PGBD-like superfamily/PGBD"/>
    <property type="match status" value="1"/>
</dbReference>
<dbReference type="STRING" id="42354.SAMN05216333_10411"/>
<protein>
    <submittedName>
        <fullName evidence="2">TIGR02594 family protein</fullName>
    </submittedName>
</protein>
<evidence type="ECO:0000313" key="3">
    <source>
        <dbReference type="Proteomes" id="UP000198814"/>
    </source>
</evidence>
<evidence type="ECO:0000313" key="2">
    <source>
        <dbReference type="EMBL" id="SEO06885.1"/>
    </source>
</evidence>
<dbReference type="InterPro" id="IPR002477">
    <property type="entry name" value="Peptidoglycan-bd-like"/>
</dbReference>
<name>A0A1H8LP36_9PROT</name>
<gene>
    <name evidence="2" type="ORF">SAMN05216333_10411</name>
</gene>
<accession>A0A1H8LP36</accession>
<dbReference type="EMBL" id="FODO01000004">
    <property type="protein sequence ID" value="SEO06885.1"/>
    <property type="molecule type" value="Genomic_DNA"/>
</dbReference>
<evidence type="ECO:0000259" key="1">
    <source>
        <dbReference type="Pfam" id="PF01471"/>
    </source>
</evidence>
<feature type="domain" description="Peptidoglycan binding-like" evidence="1">
    <location>
        <begin position="4"/>
        <end position="58"/>
    </location>
</feature>
<dbReference type="AlphaFoldDB" id="A0A1H8LP36"/>
<keyword evidence="3" id="KW-1185">Reference proteome</keyword>
<dbReference type="InterPro" id="IPR036366">
    <property type="entry name" value="PGBDSf"/>
</dbReference>